<feature type="compositionally biased region" description="Pro residues" evidence="1">
    <location>
        <begin position="85"/>
        <end position="107"/>
    </location>
</feature>
<feature type="region of interest" description="Disordered" evidence="1">
    <location>
        <begin position="554"/>
        <end position="611"/>
    </location>
</feature>
<evidence type="ECO:0000313" key="3">
    <source>
        <dbReference type="Proteomes" id="UP000283509"/>
    </source>
</evidence>
<feature type="non-terminal residue" evidence="2">
    <location>
        <position position="1"/>
    </location>
</feature>
<dbReference type="OrthoDB" id="1738954at2759"/>
<feature type="region of interest" description="Disordered" evidence="1">
    <location>
        <begin position="1"/>
        <end position="241"/>
    </location>
</feature>
<dbReference type="AlphaFoldDB" id="A0A3R7PZL4"/>
<feature type="compositionally biased region" description="Basic and acidic residues" evidence="1">
    <location>
        <begin position="207"/>
        <end position="231"/>
    </location>
</feature>
<organism evidence="2 3">
    <name type="scientific">Penaeus vannamei</name>
    <name type="common">Whiteleg shrimp</name>
    <name type="synonym">Litopenaeus vannamei</name>
    <dbReference type="NCBI Taxonomy" id="6689"/>
    <lineage>
        <taxon>Eukaryota</taxon>
        <taxon>Metazoa</taxon>
        <taxon>Ecdysozoa</taxon>
        <taxon>Arthropoda</taxon>
        <taxon>Crustacea</taxon>
        <taxon>Multicrustacea</taxon>
        <taxon>Malacostraca</taxon>
        <taxon>Eumalacostraca</taxon>
        <taxon>Eucarida</taxon>
        <taxon>Decapoda</taxon>
        <taxon>Dendrobranchiata</taxon>
        <taxon>Penaeoidea</taxon>
        <taxon>Penaeidae</taxon>
        <taxon>Penaeus</taxon>
    </lineage>
</organism>
<evidence type="ECO:0000256" key="1">
    <source>
        <dbReference type="SAM" id="MobiDB-lite"/>
    </source>
</evidence>
<feature type="region of interest" description="Disordered" evidence="1">
    <location>
        <begin position="452"/>
        <end position="481"/>
    </location>
</feature>
<gene>
    <name evidence="2" type="ORF">C7M84_024649</name>
</gene>
<name>A0A3R7PZL4_PENVA</name>
<feature type="compositionally biased region" description="Low complexity" evidence="1">
    <location>
        <begin position="382"/>
        <end position="393"/>
    </location>
</feature>
<dbReference type="PRINTS" id="PR01217">
    <property type="entry name" value="PRICHEXTENSN"/>
</dbReference>
<feature type="compositionally biased region" description="Basic and acidic residues" evidence="1">
    <location>
        <begin position="554"/>
        <end position="563"/>
    </location>
</feature>
<comment type="caution">
    <text evidence="2">The sequence shown here is derived from an EMBL/GenBank/DDBJ whole genome shotgun (WGS) entry which is preliminary data.</text>
</comment>
<protein>
    <submittedName>
        <fullName evidence="2">Uncharacterized protein</fullName>
    </submittedName>
</protein>
<accession>A0A3R7PZL4</accession>
<feature type="compositionally biased region" description="Pro residues" evidence="1">
    <location>
        <begin position="138"/>
        <end position="149"/>
    </location>
</feature>
<feature type="compositionally biased region" description="Pro residues" evidence="1">
    <location>
        <begin position="170"/>
        <end position="202"/>
    </location>
</feature>
<keyword evidence="3" id="KW-1185">Reference proteome</keyword>
<feature type="compositionally biased region" description="Polar residues" evidence="1">
    <location>
        <begin position="153"/>
        <end position="162"/>
    </location>
</feature>
<evidence type="ECO:0000313" key="2">
    <source>
        <dbReference type="EMBL" id="ROT82184.1"/>
    </source>
</evidence>
<feature type="region of interest" description="Disordered" evidence="1">
    <location>
        <begin position="350"/>
        <end position="413"/>
    </location>
</feature>
<sequence length="805" mass="86265">ISKPSQLPSPPHPPIATSLPSSTPPHRHLSPPSPSPPLPSPSPPPPTPPPSHPPLTHTHPRPIPSYRNPSPPPATMFPLTLHLPLPIPMRHPSPLRHPPQATPPLPHSPHRHPFPSPSPSPPPPLPPHPSTQHLSLSPLPPIRHPPTFPRPLLSNSRVSNSAPLPCLPSHSPPPPHPPPPTPPLPTPISNPPPSPLFLPPSPTSLDRMTRRGMVDYEHGRRGHLRAKDARDSSGGPREVMDSTDTKIELPVDFFDARKCRRKSTQTEALVCSRSRGALFTPSLSEASDAFLSLLLGRRTPPSACGLFEVFTKTKGESHWDLQKTLLKRSSLHSNNRAAWRGSNTAHPDALLPSISLFSPNPPPHSNPSLPHPTAFFSPNPHPTASSSTAFSSPTPTPQHSFSPPNPHPQHLTLLPNPYILRSCVGAVVKGLRAKVKRGHGLDHIVGHGQVYGVTDQGHTRHGTGQVIRPRARGHTGSRGQVTARSYEVIRPGSNDTDQVITRVTGQVIQESRPAGQNGGSGFTGRRLYGVHGPGYYGGHGPGIRVTGQVIRESKARSNGDHGLGHTGGGSMGQVIQGSLARSNEGHGLDHTNVTGQVKRRSSARSYECPGPAGGSFVPSSVSLGTLVSNSSKAAKASNSREQAIGSSLALCCFFSASVSQNIPPFLPSPTPFLFLSPFPPSLFHFPPSSRICCSQSIPSFLPPSPLPPLQYPASLPANILNQNPVFSTPSYLSRICIPHKHFLPFPLTQPNIPSLSPHSLLLFFRPSSILFLHLPSLPFPFLPSSLPSPHTFPSQSAPSPLFLRS</sequence>
<proteinExistence type="predicted"/>
<feature type="compositionally biased region" description="Pro residues" evidence="1">
    <location>
        <begin position="31"/>
        <end position="53"/>
    </location>
</feature>
<feature type="compositionally biased region" description="Pro residues" evidence="1">
    <location>
        <begin position="114"/>
        <end position="129"/>
    </location>
</feature>
<dbReference type="EMBL" id="QCYY01000865">
    <property type="protein sequence ID" value="ROT82184.1"/>
    <property type="molecule type" value="Genomic_DNA"/>
</dbReference>
<reference evidence="2 3" key="1">
    <citation type="submission" date="2018-04" db="EMBL/GenBank/DDBJ databases">
        <authorList>
            <person name="Zhang X."/>
            <person name="Yuan J."/>
            <person name="Li F."/>
            <person name="Xiang J."/>
        </authorList>
    </citation>
    <scope>NUCLEOTIDE SEQUENCE [LARGE SCALE GENOMIC DNA]</scope>
    <source>
        <tissue evidence="2">Muscle</tissue>
    </source>
</reference>
<reference evidence="2 3" key="2">
    <citation type="submission" date="2019-01" db="EMBL/GenBank/DDBJ databases">
        <title>The decoding of complex shrimp genome reveals the adaptation for benthos swimmer, frequently molting mechanism and breeding impact on genome.</title>
        <authorList>
            <person name="Sun Y."/>
            <person name="Gao Y."/>
            <person name="Yu Y."/>
        </authorList>
    </citation>
    <scope>NUCLEOTIDE SEQUENCE [LARGE SCALE GENOMIC DNA]</scope>
    <source>
        <tissue evidence="2">Muscle</tissue>
    </source>
</reference>
<dbReference type="Proteomes" id="UP000283509">
    <property type="component" value="Unassembled WGS sequence"/>
</dbReference>